<evidence type="ECO:0000256" key="2">
    <source>
        <dbReference type="SAM" id="SignalP"/>
    </source>
</evidence>
<comment type="caution">
    <text evidence="3">The sequence shown here is derived from an EMBL/GenBank/DDBJ whole genome shotgun (WGS) entry which is preliminary data.</text>
</comment>
<dbReference type="EMBL" id="JAAVJB010000016">
    <property type="protein sequence ID" value="NJP65475.1"/>
    <property type="molecule type" value="Genomic_DNA"/>
</dbReference>
<keyword evidence="4" id="KW-1185">Reference proteome</keyword>
<proteinExistence type="predicted"/>
<name>A0ABX1AK60_9ACTN</name>
<feature type="compositionally biased region" description="Gly residues" evidence="1">
    <location>
        <begin position="37"/>
        <end position="54"/>
    </location>
</feature>
<dbReference type="Proteomes" id="UP000746503">
    <property type="component" value="Unassembled WGS sequence"/>
</dbReference>
<sequence length="345" mass="36962">MLSAKRVWATCAGAAAVTLVAALPAAASDDWGEARPGTGGESDGSGSIGAGVGTGTPEDVRVTFTPRASGPEGALKTTSWTPPACYYAPLRTPEEAEGYWSDFMARMTSPPFPQEDVESGWASHDRFLEEFPDYNLDEQGNGAFWGVVRNDAYPLEERTACEPRTFWVDFSDPPPVEELAIQTDGLAELAWEQTRVPDTEVSLNPEGTQKVNLPTWVWLDSAQFEPVTVRAELDGYGIWAETTATPTELHLQPGADARAFPASGRCTLTDGSVGQPWSPGRSGEDPPCGVQYQHATHNTGPHQLQATLTWDVTWTDHAGNGGGLPAGSVATTTDITVEEVQTIVR</sequence>
<organism evidence="3 4">
    <name type="scientific">Streptomyces spiramenti</name>
    <dbReference type="NCBI Taxonomy" id="2720606"/>
    <lineage>
        <taxon>Bacteria</taxon>
        <taxon>Bacillati</taxon>
        <taxon>Actinomycetota</taxon>
        <taxon>Actinomycetes</taxon>
        <taxon>Kitasatosporales</taxon>
        <taxon>Streptomycetaceae</taxon>
        <taxon>Streptomyces</taxon>
    </lineage>
</organism>
<accession>A0ABX1AK60</accession>
<feature type="region of interest" description="Disordered" evidence="1">
    <location>
        <begin position="29"/>
        <end position="76"/>
    </location>
</feature>
<evidence type="ECO:0000313" key="4">
    <source>
        <dbReference type="Proteomes" id="UP000746503"/>
    </source>
</evidence>
<evidence type="ECO:0008006" key="5">
    <source>
        <dbReference type="Google" id="ProtNLM"/>
    </source>
</evidence>
<keyword evidence="2" id="KW-0732">Signal</keyword>
<reference evidence="3 4" key="1">
    <citation type="submission" date="2020-03" db="EMBL/GenBank/DDBJ databases">
        <title>Draft genome of Streptomyces sp. ventii, isolated from the Axial Seamount in the Pacific Ocean, and resequencing of the two type strains Streptomyces lonarensis strain NCL 716 and Streptomyces bohaiensis strain 11A07.</title>
        <authorList>
            <person name="Loughran R.M."/>
            <person name="Pfannmuller K.M."/>
            <person name="Wasson B.J."/>
            <person name="Deadmond M.C."/>
            <person name="Paddock B.E."/>
            <person name="Koyack M.J."/>
            <person name="Gallegos D.A."/>
            <person name="Mitchell E.A."/>
            <person name="Ushijima B."/>
            <person name="Saw J.H."/>
            <person name="Mcphail K.L."/>
            <person name="Videau P."/>
        </authorList>
    </citation>
    <scope>NUCLEOTIDE SEQUENCE [LARGE SCALE GENOMIC DNA]</scope>
    <source>
        <strain evidence="4">5675061</strain>
    </source>
</reference>
<evidence type="ECO:0000256" key="1">
    <source>
        <dbReference type="SAM" id="MobiDB-lite"/>
    </source>
</evidence>
<dbReference type="RefSeq" id="WP_167932000.1">
    <property type="nucleotide sequence ID" value="NZ_JAAVJB010000016.1"/>
</dbReference>
<evidence type="ECO:0000313" key="3">
    <source>
        <dbReference type="EMBL" id="NJP65475.1"/>
    </source>
</evidence>
<feature type="chain" id="PRO_5047347141" description="Secreted protein" evidence="2">
    <location>
        <begin position="28"/>
        <end position="345"/>
    </location>
</feature>
<feature type="signal peptide" evidence="2">
    <location>
        <begin position="1"/>
        <end position="27"/>
    </location>
</feature>
<gene>
    <name evidence="3" type="ORF">HCJ92_04030</name>
</gene>
<protein>
    <recommendedName>
        <fullName evidence="5">Secreted protein</fullName>
    </recommendedName>
</protein>